<evidence type="ECO:0000259" key="12">
    <source>
        <dbReference type="Pfam" id="PF23481"/>
    </source>
</evidence>
<dbReference type="PANTHER" id="PTHR13388">
    <property type="entry name" value="DETONATOR, ISOFORM E"/>
    <property type="match status" value="1"/>
</dbReference>
<proteinExistence type="inferred from homology"/>
<keyword evidence="5 7" id="KW-0472">Membrane</keyword>
<feature type="domain" description="Transmembrane protein family 132 fourth" evidence="10">
    <location>
        <begin position="508"/>
        <end position="605"/>
    </location>
</feature>
<dbReference type="Ensembl" id="ENSPMRT00000000192.1">
    <property type="protein sequence ID" value="ENSPMRP00000000183.1"/>
    <property type="gene ID" value="ENSPMRG00000000126.1"/>
</dbReference>
<keyword evidence="4 7" id="KW-1133">Transmembrane helix</keyword>
<evidence type="ECO:0000259" key="10">
    <source>
        <dbReference type="Pfam" id="PF16070"/>
    </source>
</evidence>
<dbReference type="InterPro" id="IPR026307">
    <property type="entry name" value="TMEM132"/>
</dbReference>
<evidence type="ECO:0000259" key="14">
    <source>
        <dbReference type="Pfam" id="PF23487"/>
    </source>
</evidence>
<feature type="domain" description="Transmembrane protein TMEM132 second Ig-like" evidence="12">
    <location>
        <begin position="211"/>
        <end position="324"/>
    </location>
</feature>
<dbReference type="Pfam" id="PF23486">
    <property type="entry name" value="Ig_TMEM132_5th"/>
    <property type="match status" value="1"/>
</dbReference>
<dbReference type="Pfam" id="PF23039">
    <property type="entry name" value="TMEM132_3rd"/>
    <property type="match status" value="1"/>
</dbReference>
<evidence type="ECO:0000256" key="7">
    <source>
        <dbReference type="SAM" id="Phobius"/>
    </source>
</evidence>
<dbReference type="InterPro" id="IPR031437">
    <property type="entry name" value="Ig_TMEM132_4th"/>
</dbReference>
<dbReference type="InterPro" id="IPR055421">
    <property type="entry name" value="TMEM132_3rd"/>
</dbReference>
<evidence type="ECO:0000256" key="4">
    <source>
        <dbReference type="ARBA" id="ARBA00022989"/>
    </source>
</evidence>
<dbReference type="GO" id="GO:0042177">
    <property type="term" value="P:negative regulation of protein catabolic process"/>
    <property type="evidence" value="ECO:0007669"/>
    <property type="project" value="Ensembl"/>
</dbReference>
<feature type="region of interest" description="Disordered" evidence="6">
    <location>
        <begin position="1072"/>
        <end position="1108"/>
    </location>
</feature>
<evidence type="ECO:0000259" key="13">
    <source>
        <dbReference type="Pfam" id="PF23486"/>
    </source>
</evidence>
<evidence type="ECO:0000256" key="3">
    <source>
        <dbReference type="ARBA" id="ARBA00022692"/>
    </source>
</evidence>
<dbReference type="OMA" id="GPCGPWL"/>
<feature type="domain" description="Transmembrane protein TMEM132 C-terminal" evidence="9">
    <location>
        <begin position="951"/>
        <end position="1032"/>
    </location>
</feature>
<dbReference type="InterPro" id="IPR055424">
    <property type="entry name" value="Ig_TMEM132_6th"/>
</dbReference>
<feature type="domain" description="Transmembrane protein TMEM132 N-terminal" evidence="8">
    <location>
        <begin position="137"/>
        <end position="198"/>
    </location>
</feature>
<evidence type="ECO:0000313" key="16">
    <source>
        <dbReference type="Proteomes" id="UP000472272"/>
    </source>
</evidence>
<evidence type="ECO:0000256" key="1">
    <source>
        <dbReference type="ARBA" id="ARBA00004479"/>
    </source>
</evidence>
<evidence type="ECO:0000259" key="11">
    <source>
        <dbReference type="Pfam" id="PF23039"/>
    </source>
</evidence>
<dbReference type="Pfam" id="PF15705">
    <property type="entry name" value="TMEM132_N"/>
    <property type="match status" value="1"/>
</dbReference>
<protein>
    <submittedName>
        <fullName evidence="15">Transmembrane protein 132A</fullName>
    </submittedName>
</protein>
<keyword evidence="3 7" id="KW-0812">Transmembrane</keyword>
<dbReference type="Pfam" id="PF23487">
    <property type="entry name" value="Ig_TMEM132_6th"/>
    <property type="match status" value="1"/>
</dbReference>
<dbReference type="RefSeq" id="XP_028593318.1">
    <property type="nucleotide sequence ID" value="XM_028737485.1"/>
</dbReference>
<dbReference type="OrthoDB" id="10026202at2759"/>
<evidence type="ECO:0000256" key="5">
    <source>
        <dbReference type="ARBA" id="ARBA00023136"/>
    </source>
</evidence>
<feature type="domain" description="Transmembrane protein TMEM132 sixth" evidence="14">
    <location>
        <begin position="746"/>
        <end position="861"/>
    </location>
</feature>
<dbReference type="GeneTree" id="ENSGT00940000161414"/>
<evidence type="ECO:0000313" key="15">
    <source>
        <dbReference type="Ensembl" id="ENSPMRP00000000183.1"/>
    </source>
</evidence>
<accession>A0A670HKP2</accession>
<dbReference type="InterPro" id="IPR055423">
    <property type="entry name" value="Ig_TMEM132_5th"/>
</dbReference>
<dbReference type="GO" id="GO:0042803">
    <property type="term" value="F:protein homodimerization activity"/>
    <property type="evidence" value="ECO:0007669"/>
    <property type="project" value="Ensembl"/>
</dbReference>
<dbReference type="Proteomes" id="UP000472272">
    <property type="component" value="Chromosome 1"/>
</dbReference>
<feature type="region of interest" description="Disordered" evidence="6">
    <location>
        <begin position="621"/>
        <end position="647"/>
    </location>
</feature>
<comment type="similarity">
    <text evidence="2">Belongs to the TMEM132 family.</text>
</comment>
<organism evidence="15 16">
    <name type="scientific">Podarcis muralis</name>
    <name type="common">Wall lizard</name>
    <name type="synonym">Lacerta muralis</name>
    <dbReference type="NCBI Taxonomy" id="64176"/>
    <lineage>
        <taxon>Eukaryota</taxon>
        <taxon>Metazoa</taxon>
        <taxon>Chordata</taxon>
        <taxon>Craniata</taxon>
        <taxon>Vertebrata</taxon>
        <taxon>Euteleostomi</taxon>
        <taxon>Lepidosauria</taxon>
        <taxon>Squamata</taxon>
        <taxon>Bifurcata</taxon>
        <taxon>Unidentata</taxon>
        <taxon>Episquamata</taxon>
        <taxon>Laterata</taxon>
        <taxon>Lacertibaenia</taxon>
        <taxon>Lacertidae</taxon>
        <taxon>Podarcis</taxon>
    </lineage>
</organism>
<feature type="domain" description="Transmembrane protein TMEM132 fifth" evidence="13">
    <location>
        <begin position="608"/>
        <end position="745"/>
    </location>
</feature>
<evidence type="ECO:0000256" key="6">
    <source>
        <dbReference type="SAM" id="MobiDB-lite"/>
    </source>
</evidence>
<reference evidence="15 16" key="1">
    <citation type="journal article" date="2019" name="Proc. Natl. Acad. Sci. U.S.A.">
        <title>Regulatory changes in pterin and carotenoid genes underlie balanced color polymorphisms in the wall lizard.</title>
        <authorList>
            <person name="Andrade P."/>
            <person name="Pinho C."/>
            <person name="Perez I de Lanuza G."/>
            <person name="Afonso S."/>
            <person name="Brejcha J."/>
            <person name="Rubin C.J."/>
            <person name="Wallerman O."/>
            <person name="Pereira P."/>
            <person name="Sabatino S.J."/>
            <person name="Bellati A."/>
            <person name="Pellitteri-Rosa D."/>
            <person name="Bosakova Z."/>
            <person name="Bunikis I."/>
            <person name="Carretero M.A."/>
            <person name="Feiner N."/>
            <person name="Marsik P."/>
            <person name="Pauperio F."/>
            <person name="Salvi D."/>
            <person name="Soler L."/>
            <person name="While G.M."/>
            <person name="Uller T."/>
            <person name="Font E."/>
            <person name="Andersson L."/>
            <person name="Carneiro M."/>
        </authorList>
    </citation>
    <scope>NUCLEOTIDE SEQUENCE</scope>
</reference>
<gene>
    <name evidence="15" type="primary">TMEM132A</name>
</gene>
<dbReference type="AlphaFoldDB" id="A0A670HKP2"/>
<feature type="compositionally biased region" description="Pro residues" evidence="6">
    <location>
        <begin position="1077"/>
        <end position="1087"/>
    </location>
</feature>
<dbReference type="KEGG" id="pmua:114600800"/>
<dbReference type="CTD" id="54972"/>
<dbReference type="InterPro" id="IPR031435">
    <property type="entry name" value="TMEM132_N"/>
</dbReference>
<dbReference type="Pfam" id="PF15706">
    <property type="entry name" value="TMEM132_C"/>
    <property type="match status" value="1"/>
</dbReference>
<dbReference type="Pfam" id="PF23481">
    <property type="entry name" value="Ig_TMEM132_2nd"/>
    <property type="match status" value="1"/>
</dbReference>
<evidence type="ECO:0000259" key="8">
    <source>
        <dbReference type="Pfam" id="PF15705"/>
    </source>
</evidence>
<reference evidence="15" key="2">
    <citation type="submission" date="2025-08" db="UniProtKB">
        <authorList>
            <consortium name="Ensembl"/>
        </authorList>
    </citation>
    <scope>IDENTIFICATION</scope>
</reference>
<dbReference type="Pfam" id="PF16070">
    <property type="entry name" value="Ig_TMEM132_4th"/>
    <property type="match status" value="1"/>
</dbReference>
<dbReference type="GO" id="GO:0005886">
    <property type="term" value="C:plasma membrane"/>
    <property type="evidence" value="ECO:0007669"/>
    <property type="project" value="Ensembl"/>
</dbReference>
<evidence type="ECO:0000256" key="2">
    <source>
        <dbReference type="ARBA" id="ARBA00006166"/>
    </source>
</evidence>
<name>A0A670HKP2_PODMU</name>
<feature type="compositionally biased region" description="Polar residues" evidence="6">
    <location>
        <begin position="883"/>
        <end position="893"/>
    </location>
</feature>
<comment type="subcellular location">
    <subcellularLocation>
        <location evidence="1">Membrane</location>
        <topology evidence="1">Single-pass type I membrane protein</topology>
    </subcellularLocation>
</comment>
<feature type="domain" description="Transmembrane protein TMEM132 cohesin-like" evidence="11">
    <location>
        <begin position="358"/>
        <end position="506"/>
    </location>
</feature>
<dbReference type="InterPro" id="IPR031436">
    <property type="entry name" value="TMEM132_C"/>
</dbReference>
<evidence type="ECO:0000259" key="9">
    <source>
        <dbReference type="Pfam" id="PF15706"/>
    </source>
</evidence>
<dbReference type="GO" id="GO:0005783">
    <property type="term" value="C:endoplasmic reticulum"/>
    <property type="evidence" value="ECO:0007669"/>
    <property type="project" value="Ensembl"/>
</dbReference>
<reference evidence="15" key="3">
    <citation type="submission" date="2025-09" db="UniProtKB">
        <authorList>
            <consortium name="Ensembl"/>
        </authorList>
    </citation>
    <scope>IDENTIFICATION</scope>
</reference>
<dbReference type="GeneID" id="114600800"/>
<dbReference type="GO" id="GO:0030177">
    <property type="term" value="P:positive regulation of Wnt signaling pathway"/>
    <property type="evidence" value="ECO:0007669"/>
    <property type="project" value="Ensembl"/>
</dbReference>
<dbReference type="PANTHER" id="PTHR13388:SF9">
    <property type="entry name" value="TRANSMEMBRANE PROTEIN 132A"/>
    <property type="match status" value="1"/>
</dbReference>
<sequence length="1185" mass="129361">MCSGPLPLPACLPLLSEAEQPGGGGGGPGRDARLSQRTGERARLAALTDYPLAPGVWRRSGAGLLCVCLCVCMCEYALHSAGSGDLSRSWERICSWRMESPRAAARWLLLAVALLHLRAPGVDCESESPDAVYLPAELKVLNGPEYFRLQRTDRYMPGNASLSSRSETFLFLHRRLSGKPTIQAGYPPFTAQQAIPADDSQSTDVSTAWDIRAVSIEGTVSPYEPYTRVLFHLQGQDWMSRQQALPCVTLHVFHQAQVVHRACHLQAPLGVCVVELELPPRWFSPAPASSQRKGEDSTITPLRAELYYTLEPTLPGRTPRECPHVRPRERPRLGAEGGKERLHYVGPVDIRVMSLPRRQEVRLDDNVMVRVPDMALRPGQLFTATLILQQNFTADLLILRIKVKKGLQVLAARPTRPEAWTAKLDKFKGAKHHTALVTCRRSLTSGLDWRAADSPEFLYLDFAVENGTGGLASNRPVTWQVEYPGQDPEAEKDKMVWEIQVSERDVRALVPLVKEQEIVNTALLTGIPHSVPVKLVVVETGGAVSEVTDQMGCESSNKQVLQVSDVCDAVYVGGKESRGARGVRVDFWYRRLHASLLFTVWAPLLPLRIELTDTSLEQVRGWRVPGPAPDGSPTEPEDGGEEAERRARGCRLQYQRAGVRFLAHFVAHPLDGGRHLTYMPSSDWLLDVSHLVQKHARIQDPRVATLEGGNVVVGQEPGMTSVEVRSPVSDSILGEQTLVVTEEKVSISELQAQLVSGLSLTLSVEPGHLNVFTATCQGLSALRSLKQEAVLTIWLVFTDHTLAPVELYGWRDAVLSLSSLNPRVVSVRLNEEQARPVAVAEGPGRGSLLQLSLHPPDSCRKGKHRAPLSQGTMWLEVNFGQHLPTTGSPQQQDPGLHGEPPFQRAEGAMSGEAVTVATVTESGRGSRRRSPVGVGPPMTKFEEPGGSSYNNPEEVEVVEEDEIVKAPAKVTDLEIGMYVLLGVFCLAIFIFLINCVVFVLRYQRKEPPDAGSGLASSAPQPHNWVWLGTDQEELSRQLDLRHQHCQDQPLGPSGTSDGCCCCAGPEGKLEAVAQESPGPPPLPPPGPETGISASTLGLPAPGSPALTTTLSRKKEGREVGGRRKRVEFVTFASPPGSAPSPPPSAPAVQSILVASEDDIRWVCEDMGLHDPDELRSYMERIRGSS</sequence>
<feature type="transmembrane region" description="Helical" evidence="7">
    <location>
        <begin position="975"/>
        <end position="1000"/>
    </location>
</feature>
<keyword evidence="16" id="KW-1185">Reference proteome</keyword>
<dbReference type="GO" id="GO:0061357">
    <property type="term" value="P:positive regulation of Wnt protein secretion"/>
    <property type="evidence" value="ECO:0007669"/>
    <property type="project" value="Ensembl"/>
</dbReference>
<feature type="region of interest" description="Disordered" evidence="6">
    <location>
        <begin position="881"/>
        <end position="951"/>
    </location>
</feature>
<dbReference type="InterPro" id="IPR055422">
    <property type="entry name" value="Ig_TMEM132_2nd"/>
</dbReference>